<reference evidence="3" key="2">
    <citation type="journal article" date="2017" name="Nat. Plants">
        <title>The Aegilops tauschii genome reveals multiple impacts of transposons.</title>
        <authorList>
            <person name="Zhao G."/>
            <person name="Zou C."/>
            <person name="Li K."/>
            <person name="Wang K."/>
            <person name="Li T."/>
            <person name="Gao L."/>
            <person name="Zhang X."/>
            <person name="Wang H."/>
            <person name="Yang Z."/>
            <person name="Liu X."/>
            <person name="Jiang W."/>
            <person name="Mao L."/>
            <person name="Kong X."/>
            <person name="Jiao Y."/>
            <person name="Jia J."/>
        </authorList>
    </citation>
    <scope>NUCLEOTIDE SEQUENCE [LARGE SCALE GENOMIC DNA]</scope>
    <source>
        <strain evidence="3">cv. AL8/78</strain>
    </source>
</reference>
<evidence type="ECO:0000259" key="1">
    <source>
        <dbReference type="SMART" id="SM00579"/>
    </source>
</evidence>
<proteinExistence type="predicted"/>
<keyword evidence="3" id="KW-1185">Reference proteome</keyword>
<reference evidence="2" key="4">
    <citation type="submission" date="2019-03" db="UniProtKB">
        <authorList>
            <consortium name="EnsemblPlants"/>
        </authorList>
    </citation>
    <scope>IDENTIFICATION</scope>
</reference>
<accession>A0A453CX96</accession>
<evidence type="ECO:0000313" key="2">
    <source>
        <dbReference type="EnsemblPlants" id="AET2Gv20998600.4"/>
    </source>
</evidence>
<dbReference type="AlphaFoldDB" id="A0A453CX96"/>
<reference evidence="3" key="1">
    <citation type="journal article" date="2014" name="Science">
        <title>Ancient hybridizations among the ancestral genomes of bread wheat.</title>
        <authorList>
            <consortium name="International Wheat Genome Sequencing Consortium,"/>
            <person name="Marcussen T."/>
            <person name="Sandve S.R."/>
            <person name="Heier L."/>
            <person name="Spannagl M."/>
            <person name="Pfeifer M."/>
            <person name="Jakobsen K.S."/>
            <person name="Wulff B.B."/>
            <person name="Steuernagel B."/>
            <person name="Mayer K.F."/>
            <person name="Olsen O.A."/>
        </authorList>
    </citation>
    <scope>NUCLEOTIDE SEQUENCE [LARGE SCALE GENOMIC DNA]</scope>
    <source>
        <strain evidence="3">cv. AL8/78</strain>
    </source>
</reference>
<reference evidence="2" key="3">
    <citation type="journal article" date="2017" name="Nature">
        <title>Genome sequence of the progenitor of the wheat D genome Aegilops tauschii.</title>
        <authorList>
            <person name="Luo M.C."/>
            <person name="Gu Y.Q."/>
            <person name="Puiu D."/>
            <person name="Wang H."/>
            <person name="Twardziok S.O."/>
            <person name="Deal K.R."/>
            <person name="Huo N."/>
            <person name="Zhu T."/>
            <person name="Wang L."/>
            <person name="Wang Y."/>
            <person name="McGuire P.E."/>
            <person name="Liu S."/>
            <person name="Long H."/>
            <person name="Ramasamy R.K."/>
            <person name="Rodriguez J.C."/>
            <person name="Van S.L."/>
            <person name="Yuan L."/>
            <person name="Wang Z."/>
            <person name="Xia Z."/>
            <person name="Xiao L."/>
            <person name="Anderson O.D."/>
            <person name="Ouyang S."/>
            <person name="Liang Y."/>
            <person name="Zimin A.V."/>
            <person name="Pertea G."/>
            <person name="Qi P."/>
            <person name="Bennetzen J.L."/>
            <person name="Dai X."/>
            <person name="Dawson M.W."/>
            <person name="Muller H.G."/>
            <person name="Kugler K."/>
            <person name="Rivarola-Duarte L."/>
            <person name="Spannagl M."/>
            <person name="Mayer K.F.X."/>
            <person name="Lu F.H."/>
            <person name="Bevan M.W."/>
            <person name="Leroy P."/>
            <person name="Li P."/>
            <person name="You F.M."/>
            <person name="Sun Q."/>
            <person name="Liu Z."/>
            <person name="Lyons E."/>
            <person name="Wicker T."/>
            <person name="Salzberg S.L."/>
            <person name="Devos K.M."/>
            <person name="Dvorak J."/>
        </authorList>
    </citation>
    <scope>NUCLEOTIDE SEQUENCE [LARGE SCALE GENOMIC DNA]</scope>
    <source>
        <strain evidence="2">cv. AL8/78</strain>
    </source>
</reference>
<protein>
    <recommendedName>
        <fullName evidence="1">FBD domain-containing protein</fullName>
    </recommendedName>
</protein>
<name>A0A453CX96_AEGTS</name>
<dbReference type="Gramene" id="AET2Gv20998600.4">
    <property type="protein sequence ID" value="AET2Gv20998600.4"/>
    <property type="gene ID" value="AET2Gv20998600"/>
</dbReference>
<reference evidence="2" key="5">
    <citation type="journal article" date="2021" name="G3 (Bethesda)">
        <title>Aegilops tauschii genome assembly Aet v5.0 features greater sequence contiguity and improved annotation.</title>
        <authorList>
            <person name="Wang L."/>
            <person name="Zhu T."/>
            <person name="Rodriguez J.C."/>
            <person name="Deal K.R."/>
            <person name="Dubcovsky J."/>
            <person name="McGuire P.E."/>
            <person name="Lux T."/>
            <person name="Spannagl M."/>
            <person name="Mayer K.F.X."/>
            <person name="Baldrich P."/>
            <person name="Meyers B.C."/>
            <person name="Huo N."/>
            <person name="Gu Y.Q."/>
            <person name="Zhou H."/>
            <person name="Devos K.M."/>
            <person name="Bennetzen J.L."/>
            <person name="Unver T."/>
            <person name="Budak H."/>
            <person name="Gulick P.J."/>
            <person name="Galiba G."/>
            <person name="Kalapos B."/>
            <person name="Nelson D.R."/>
            <person name="Li P."/>
            <person name="You F.M."/>
            <person name="Luo M.C."/>
            <person name="Dvorak J."/>
        </authorList>
    </citation>
    <scope>NUCLEOTIDE SEQUENCE [LARGE SCALE GENOMIC DNA]</scope>
    <source>
        <strain evidence="2">cv. AL8/78</strain>
    </source>
</reference>
<organism evidence="2 3">
    <name type="scientific">Aegilops tauschii subsp. strangulata</name>
    <name type="common">Goatgrass</name>
    <dbReference type="NCBI Taxonomy" id="200361"/>
    <lineage>
        <taxon>Eukaryota</taxon>
        <taxon>Viridiplantae</taxon>
        <taxon>Streptophyta</taxon>
        <taxon>Embryophyta</taxon>
        <taxon>Tracheophyta</taxon>
        <taxon>Spermatophyta</taxon>
        <taxon>Magnoliopsida</taxon>
        <taxon>Liliopsida</taxon>
        <taxon>Poales</taxon>
        <taxon>Poaceae</taxon>
        <taxon>BOP clade</taxon>
        <taxon>Pooideae</taxon>
        <taxon>Triticodae</taxon>
        <taxon>Triticeae</taxon>
        <taxon>Triticinae</taxon>
        <taxon>Aegilops</taxon>
    </lineage>
</organism>
<dbReference type="EnsemblPlants" id="AET2Gv20998600.4">
    <property type="protein sequence ID" value="AET2Gv20998600.4"/>
    <property type="gene ID" value="AET2Gv20998600"/>
</dbReference>
<evidence type="ECO:0000313" key="3">
    <source>
        <dbReference type="Proteomes" id="UP000015105"/>
    </source>
</evidence>
<dbReference type="Proteomes" id="UP000015105">
    <property type="component" value="Chromosome 2D"/>
</dbReference>
<dbReference type="SMART" id="SM00579">
    <property type="entry name" value="FBD"/>
    <property type="match status" value="1"/>
</dbReference>
<dbReference type="InterPro" id="IPR006566">
    <property type="entry name" value="FBD"/>
</dbReference>
<feature type="domain" description="FBD" evidence="1">
    <location>
        <begin position="121"/>
        <end position="193"/>
    </location>
</feature>
<dbReference type="Pfam" id="PF08387">
    <property type="entry name" value="FBD"/>
    <property type="match status" value="1"/>
</dbReference>
<sequence length="211" mass="22685">TPREAAMSASAKRCSATGSKAVYAPNSPLSPSAAMSSLVVSSLPNGISHAESAKVGGHFFQSMTELQLLMLDMKAPELANIYVFLKNSQCSNLERLFVQLPSIPSGPLVDSSNYVGVEPPEDVLENLKVVKITNFNWNRIEVQLVSFLLRKASSLHKLVLVTPSLVPLDVIGIQKEDLLLVGEAVANGKIILSKLDDAATKPFHSDVFAEV</sequence>